<reference evidence="3" key="1">
    <citation type="journal article" date="2019" name="Nat. Commun.">
        <title>The genome of broomcorn millet.</title>
        <authorList>
            <person name="Zou C."/>
            <person name="Miki D."/>
            <person name="Li D."/>
            <person name="Tang Q."/>
            <person name="Xiao L."/>
            <person name="Rajput S."/>
            <person name="Deng P."/>
            <person name="Jia W."/>
            <person name="Huang R."/>
            <person name="Zhang M."/>
            <person name="Sun Y."/>
            <person name="Hu J."/>
            <person name="Fu X."/>
            <person name="Schnable P.S."/>
            <person name="Li F."/>
            <person name="Zhang H."/>
            <person name="Feng B."/>
            <person name="Zhu X."/>
            <person name="Liu R."/>
            <person name="Schnable J.C."/>
            <person name="Zhu J.-K."/>
            <person name="Zhang H."/>
        </authorList>
    </citation>
    <scope>NUCLEOTIDE SEQUENCE [LARGE SCALE GENOMIC DNA]</scope>
</reference>
<evidence type="ECO:0000313" key="3">
    <source>
        <dbReference type="Proteomes" id="UP000275267"/>
    </source>
</evidence>
<dbReference type="EMBL" id="PQIB02000004">
    <property type="protein sequence ID" value="RLN22786.1"/>
    <property type="molecule type" value="Genomic_DNA"/>
</dbReference>
<evidence type="ECO:0000256" key="1">
    <source>
        <dbReference type="SAM" id="MobiDB-lite"/>
    </source>
</evidence>
<organism evidence="2 3">
    <name type="scientific">Panicum miliaceum</name>
    <name type="common">Proso millet</name>
    <name type="synonym">Broomcorn millet</name>
    <dbReference type="NCBI Taxonomy" id="4540"/>
    <lineage>
        <taxon>Eukaryota</taxon>
        <taxon>Viridiplantae</taxon>
        <taxon>Streptophyta</taxon>
        <taxon>Embryophyta</taxon>
        <taxon>Tracheophyta</taxon>
        <taxon>Spermatophyta</taxon>
        <taxon>Magnoliopsida</taxon>
        <taxon>Liliopsida</taxon>
        <taxon>Poales</taxon>
        <taxon>Poaceae</taxon>
        <taxon>PACMAD clade</taxon>
        <taxon>Panicoideae</taxon>
        <taxon>Panicodae</taxon>
        <taxon>Paniceae</taxon>
        <taxon>Panicinae</taxon>
        <taxon>Panicum</taxon>
        <taxon>Panicum sect. Panicum</taxon>
    </lineage>
</organism>
<keyword evidence="3" id="KW-1185">Reference proteome</keyword>
<gene>
    <name evidence="2" type="ORF">C2845_PM07G22810</name>
</gene>
<proteinExistence type="predicted"/>
<feature type="region of interest" description="Disordered" evidence="1">
    <location>
        <begin position="1"/>
        <end position="136"/>
    </location>
</feature>
<accession>A0A3L6SJN7</accession>
<comment type="caution">
    <text evidence="2">The sequence shown here is derived from an EMBL/GenBank/DDBJ whole genome shotgun (WGS) entry which is preliminary data.</text>
</comment>
<feature type="compositionally biased region" description="Pro residues" evidence="1">
    <location>
        <begin position="1"/>
        <end position="10"/>
    </location>
</feature>
<dbReference type="Proteomes" id="UP000275267">
    <property type="component" value="Unassembled WGS sequence"/>
</dbReference>
<evidence type="ECO:0000313" key="2">
    <source>
        <dbReference type="EMBL" id="RLN22786.1"/>
    </source>
</evidence>
<protein>
    <submittedName>
        <fullName evidence="2">Uncharacterized protein</fullName>
    </submittedName>
</protein>
<name>A0A3L6SJN7_PANMI</name>
<feature type="compositionally biased region" description="Low complexity" evidence="1">
    <location>
        <begin position="100"/>
        <end position="117"/>
    </location>
</feature>
<sequence length="136" mass="14065">MDFMPSPFPAPHHQKLPSSVPFSRGGAPPCHRRSLTPTPRDLGFPRPGAAPPSRPGEASTSSRRRSHPLGAPGAAPSSRRGFVLLRSSTPQPPRDATLLPARPAAAPSSSRGPPSSGMRTAAAILGLEACSPSPEL</sequence>
<dbReference type="AlphaFoldDB" id="A0A3L6SJN7"/>